<dbReference type="EMBL" id="JAZHPZ010000007">
    <property type="protein sequence ID" value="MEF2967370.1"/>
    <property type="molecule type" value="Genomic_DNA"/>
</dbReference>
<accession>A0ABU7VUD0</accession>
<proteinExistence type="predicted"/>
<dbReference type="RefSeq" id="WP_331847582.1">
    <property type="nucleotide sequence ID" value="NZ_JAZHPZ010000007.1"/>
</dbReference>
<protein>
    <recommendedName>
        <fullName evidence="3">TniQ protein</fullName>
    </recommendedName>
</protein>
<reference evidence="1 2" key="1">
    <citation type="submission" date="2024-02" db="EMBL/GenBank/DDBJ databases">
        <title>A nitrogen-fixing paenibacillus bacterium.</title>
        <authorList>
            <person name="Zhang W.L."/>
            <person name="Chen S.F."/>
        </authorList>
    </citation>
    <scope>NUCLEOTIDE SEQUENCE [LARGE SCALE GENOMIC DNA]</scope>
    <source>
        <strain evidence="1 2">M1</strain>
    </source>
</reference>
<evidence type="ECO:0000313" key="2">
    <source>
        <dbReference type="Proteomes" id="UP001306950"/>
    </source>
</evidence>
<comment type="caution">
    <text evidence="1">The sequence shown here is derived from an EMBL/GenBank/DDBJ whole genome shotgun (WGS) entry which is preliminary data.</text>
</comment>
<sequence length="151" mass="17359">MNLNNELISQHKIDGQIVYIIATEAFELLVNNPVIEDQPINALDTVCNMMDFVRKYSSFSLAFYPLGNRNKWMFCLLLNKNEKLQRVQIENVQCKECDWQGIIANPTIPELYYGCPDRWGALEEANKTPIVHCPNCNSILPRHSIWASTKA</sequence>
<name>A0ABU7VUD0_9BACL</name>
<evidence type="ECO:0000313" key="1">
    <source>
        <dbReference type="EMBL" id="MEF2967370.1"/>
    </source>
</evidence>
<gene>
    <name evidence="1" type="ORF">V3851_16145</name>
</gene>
<evidence type="ECO:0008006" key="3">
    <source>
        <dbReference type="Google" id="ProtNLM"/>
    </source>
</evidence>
<dbReference type="Proteomes" id="UP001306950">
    <property type="component" value="Unassembled WGS sequence"/>
</dbReference>
<keyword evidence="2" id="KW-1185">Reference proteome</keyword>
<organism evidence="1 2">
    <name type="scientific">Paenibacillus haidiansis</name>
    <dbReference type="NCBI Taxonomy" id="1574488"/>
    <lineage>
        <taxon>Bacteria</taxon>
        <taxon>Bacillati</taxon>
        <taxon>Bacillota</taxon>
        <taxon>Bacilli</taxon>
        <taxon>Bacillales</taxon>
        <taxon>Paenibacillaceae</taxon>
        <taxon>Paenibacillus</taxon>
    </lineage>
</organism>